<name>A0A502BU02_9GAMM</name>
<dbReference type="EMBL" id="RCZO01000012">
    <property type="protein sequence ID" value="TPG04705.1"/>
    <property type="molecule type" value="Genomic_DNA"/>
</dbReference>
<dbReference type="Proteomes" id="UP000319486">
    <property type="component" value="Unassembled WGS sequence"/>
</dbReference>
<organism evidence="1 2">
    <name type="scientific">Rhodanobacter glycinis</name>
    <dbReference type="NCBI Taxonomy" id="582702"/>
    <lineage>
        <taxon>Bacteria</taxon>
        <taxon>Pseudomonadati</taxon>
        <taxon>Pseudomonadota</taxon>
        <taxon>Gammaproteobacteria</taxon>
        <taxon>Lysobacterales</taxon>
        <taxon>Rhodanobacteraceae</taxon>
        <taxon>Rhodanobacter</taxon>
    </lineage>
</organism>
<dbReference type="SUPFAM" id="SSF49452">
    <property type="entry name" value="Starch-binding domain-like"/>
    <property type="match status" value="1"/>
</dbReference>
<reference evidence="1 2" key="1">
    <citation type="journal article" date="2019" name="Environ. Microbiol.">
        <title>Species interactions and distinct microbial communities in high Arctic permafrost affected cryosols are associated with the CH4 and CO2 gas fluxes.</title>
        <authorList>
            <person name="Altshuler I."/>
            <person name="Hamel J."/>
            <person name="Turney S."/>
            <person name="Magnuson E."/>
            <person name="Levesque R."/>
            <person name="Greer C."/>
            <person name="Whyte L.G."/>
        </authorList>
    </citation>
    <scope>NUCLEOTIDE SEQUENCE [LARGE SCALE GENOMIC DNA]</scope>
    <source>
        <strain evidence="1 2">S13Y</strain>
    </source>
</reference>
<keyword evidence="1" id="KW-0378">Hydrolase</keyword>
<keyword evidence="1" id="KW-0121">Carboxypeptidase</keyword>
<protein>
    <submittedName>
        <fullName evidence="1">Carboxypeptidase regulatory-like domain-containing protein</fullName>
    </submittedName>
</protein>
<proteinExistence type="predicted"/>
<keyword evidence="1" id="KW-0645">Protease</keyword>
<gene>
    <name evidence="1" type="ORF">EAH88_17420</name>
</gene>
<dbReference type="Pfam" id="PF13620">
    <property type="entry name" value="CarboxypepD_reg"/>
    <property type="match status" value="1"/>
</dbReference>
<dbReference type="InterPro" id="IPR013784">
    <property type="entry name" value="Carb-bd-like_fold"/>
</dbReference>
<keyword evidence="2" id="KW-1185">Reference proteome</keyword>
<evidence type="ECO:0000313" key="2">
    <source>
        <dbReference type="Proteomes" id="UP000319486"/>
    </source>
</evidence>
<sequence length="108" mass="11110">MAMVICGYGATGVTAVNAQATVGKVFGWAPSGETITVHGTTGAHRHTTANAKGRYDIGSLPMGIYTVALEKDGKVVDTRSNVRLTVGRGAEVDFACPQDQCAAPVGTQ</sequence>
<dbReference type="GO" id="GO:0030246">
    <property type="term" value="F:carbohydrate binding"/>
    <property type="evidence" value="ECO:0007669"/>
    <property type="project" value="InterPro"/>
</dbReference>
<comment type="caution">
    <text evidence="1">The sequence shown here is derived from an EMBL/GenBank/DDBJ whole genome shotgun (WGS) entry which is preliminary data.</text>
</comment>
<accession>A0A502BU02</accession>
<dbReference type="Gene3D" id="2.60.40.1120">
    <property type="entry name" value="Carboxypeptidase-like, regulatory domain"/>
    <property type="match status" value="1"/>
</dbReference>
<dbReference type="AlphaFoldDB" id="A0A502BU02"/>
<dbReference type="GO" id="GO:0004180">
    <property type="term" value="F:carboxypeptidase activity"/>
    <property type="evidence" value="ECO:0007669"/>
    <property type="project" value="UniProtKB-KW"/>
</dbReference>
<evidence type="ECO:0000313" key="1">
    <source>
        <dbReference type="EMBL" id="TPG04705.1"/>
    </source>
</evidence>